<feature type="compositionally biased region" description="Basic residues" evidence="3">
    <location>
        <begin position="180"/>
        <end position="189"/>
    </location>
</feature>
<feature type="compositionally biased region" description="Low complexity" evidence="3">
    <location>
        <begin position="317"/>
        <end position="337"/>
    </location>
</feature>
<feature type="compositionally biased region" description="Acidic residues" evidence="3">
    <location>
        <begin position="448"/>
        <end position="469"/>
    </location>
</feature>
<dbReference type="AlphaFoldDB" id="A0A4Q1BMG8"/>
<proteinExistence type="inferred from homology"/>
<feature type="region of interest" description="Disordered" evidence="3">
    <location>
        <begin position="179"/>
        <end position="271"/>
    </location>
</feature>
<feature type="compositionally biased region" description="Low complexity" evidence="3">
    <location>
        <begin position="604"/>
        <end position="622"/>
    </location>
</feature>
<feature type="compositionally biased region" description="Polar residues" evidence="3">
    <location>
        <begin position="16"/>
        <end position="28"/>
    </location>
</feature>
<gene>
    <name evidence="5" type="ORF">M231_03898</name>
</gene>
<feature type="compositionally biased region" description="Acidic residues" evidence="3">
    <location>
        <begin position="257"/>
        <end position="266"/>
    </location>
</feature>
<feature type="compositionally biased region" description="Polar residues" evidence="3">
    <location>
        <begin position="486"/>
        <end position="495"/>
    </location>
</feature>
<evidence type="ECO:0000313" key="5">
    <source>
        <dbReference type="EMBL" id="RXK38842.1"/>
    </source>
</evidence>
<evidence type="ECO:0000259" key="4">
    <source>
        <dbReference type="Pfam" id="PF07557"/>
    </source>
</evidence>
<evidence type="ECO:0000256" key="2">
    <source>
        <dbReference type="ARBA" id="ARBA00022829"/>
    </source>
</evidence>
<dbReference type="InParanoid" id="A0A4Q1BMG8"/>
<dbReference type="OrthoDB" id="2596934at2759"/>
<feature type="region of interest" description="Disordered" evidence="3">
    <location>
        <begin position="588"/>
        <end position="622"/>
    </location>
</feature>
<name>A0A4Q1BMG8_TREME</name>
<sequence length="622" mass="67491">MSSQRPRRSLGPPTSAEVTTQREAPFNQQQHFDDCNKQNKEIIAENINRKTQMKGLQDEIHALQMELLEVRHANIALQSHIRRIQNQGGQMAHEATRKAINQILSLVPALRELQSNLDPSPVQLDIRDIPKINRENFLRNMGMTIATRPASQFAQSLGLTALHEAAELNLEDRIHLNINSHRKRSKGRRSGMGSKAASRSPIPKGLRDVLDPPIGEMSSPSSTNSSPLAQMSPAPVRGVEKGRRRRESGLLSASEAQQEEEGEWEEGERVLLSPEDAARILPRATESTMLPLPRMVLTTEEDATSDMPVSPMRALSLDEPSSSSASKPSSQSDFSSDTLEEEGGRARRARRSVNYKEPNLHTKMRKPDTMSTTDPRRGSSRSSFAATSLLSPPPSSRAASSEPGPEVIPSMMQALQASVPEGSSKYVTAQFGPMRRKSVLPKSIPRPEEDEDDDDLVDDALATVEDEVGDQPASLSATLERPSAPPITSNNGLHKSTTVSLLAPAPAARSGMSILGIGQASKSTSASSNRSVSAPRSSPRKNVKMTSKVGPNSRPLVKENPHIVPLAKRASSIAASALIRDALSDIEENTGPRRGIKDHTHPFVSGKGSVRSVSGSRVGERI</sequence>
<evidence type="ECO:0000313" key="6">
    <source>
        <dbReference type="Proteomes" id="UP000289152"/>
    </source>
</evidence>
<feature type="compositionally biased region" description="Low complexity" evidence="3">
    <location>
        <begin position="520"/>
        <end position="537"/>
    </location>
</feature>
<feature type="domain" description="Shugoshin C-terminal" evidence="4">
    <location>
        <begin position="345"/>
        <end position="366"/>
    </location>
</feature>
<dbReference type="VEuPathDB" id="FungiDB:TREMEDRAFT_62894"/>
<feature type="region of interest" description="Disordered" evidence="3">
    <location>
        <begin position="290"/>
        <end position="495"/>
    </location>
</feature>
<dbReference type="GO" id="GO:0005634">
    <property type="term" value="C:nucleus"/>
    <property type="evidence" value="ECO:0007669"/>
    <property type="project" value="InterPro"/>
</dbReference>
<dbReference type="InterPro" id="IPR011515">
    <property type="entry name" value="Shugoshin_C"/>
</dbReference>
<dbReference type="GO" id="GO:0045132">
    <property type="term" value="P:meiotic chromosome segregation"/>
    <property type="evidence" value="ECO:0007669"/>
    <property type="project" value="InterPro"/>
</dbReference>
<accession>A0A4Q1BMG8</accession>
<evidence type="ECO:0000256" key="1">
    <source>
        <dbReference type="ARBA" id="ARBA00010845"/>
    </source>
</evidence>
<dbReference type="Pfam" id="PF07557">
    <property type="entry name" value="Shugoshin_C"/>
    <property type="match status" value="1"/>
</dbReference>
<dbReference type="GO" id="GO:0000775">
    <property type="term" value="C:chromosome, centromeric region"/>
    <property type="evidence" value="ECO:0007669"/>
    <property type="project" value="InterPro"/>
</dbReference>
<feature type="compositionally biased region" description="Low complexity" evidence="3">
    <location>
        <begin position="382"/>
        <end position="403"/>
    </location>
</feature>
<reference evidence="5 6" key="1">
    <citation type="submission" date="2016-06" db="EMBL/GenBank/DDBJ databases">
        <title>Evolution of pathogenesis and genome organization in the Tremellales.</title>
        <authorList>
            <person name="Cuomo C."/>
            <person name="Litvintseva A."/>
            <person name="Heitman J."/>
            <person name="Chen Y."/>
            <person name="Sun S."/>
            <person name="Springer D."/>
            <person name="Dromer F."/>
            <person name="Young S."/>
            <person name="Zeng Q."/>
            <person name="Chapman S."/>
            <person name="Gujja S."/>
            <person name="Saif S."/>
            <person name="Birren B."/>
        </authorList>
    </citation>
    <scope>NUCLEOTIDE SEQUENCE [LARGE SCALE GENOMIC DNA]</scope>
    <source>
        <strain evidence="5 6">ATCC 28783</strain>
    </source>
</reference>
<feature type="region of interest" description="Disordered" evidence="3">
    <location>
        <begin position="1"/>
        <end position="28"/>
    </location>
</feature>
<evidence type="ECO:0000256" key="3">
    <source>
        <dbReference type="SAM" id="MobiDB-lite"/>
    </source>
</evidence>
<comment type="similarity">
    <text evidence="1">Belongs to the shugoshin family.</text>
</comment>
<comment type="caution">
    <text evidence="5">The sequence shown here is derived from an EMBL/GenBank/DDBJ whole genome shotgun (WGS) entry which is preliminary data.</text>
</comment>
<dbReference type="Proteomes" id="UP000289152">
    <property type="component" value="Unassembled WGS sequence"/>
</dbReference>
<keyword evidence="6" id="KW-1185">Reference proteome</keyword>
<organism evidence="5 6">
    <name type="scientific">Tremella mesenterica</name>
    <name type="common">Jelly fungus</name>
    <dbReference type="NCBI Taxonomy" id="5217"/>
    <lineage>
        <taxon>Eukaryota</taxon>
        <taxon>Fungi</taxon>
        <taxon>Dikarya</taxon>
        <taxon>Basidiomycota</taxon>
        <taxon>Agaricomycotina</taxon>
        <taxon>Tremellomycetes</taxon>
        <taxon>Tremellales</taxon>
        <taxon>Tremellaceae</taxon>
        <taxon>Tremella</taxon>
    </lineage>
</organism>
<keyword evidence="2" id="KW-0159">Chromosome partition</keyword>
<protein>
    <recommendedName>
        <fullName evidence="4">Shugoshin C-terminal domain-containing protein</fullName>
    </recommendedName>
</protein>
<dbReference type="EMBL" id="SDIL01000041">
    <property type="protein sequence ID" value="RXK38842.1"/>
    <property type="molecule type" value="Genomic_DNA"/>
</dbReference>
<feature type="compositionally biased region" description="Low complexity" evidence="3">
    <location>
        <begin position="218"/>
        <end position="227"/>
    </location>
</feature>
<feature type="region of interest" description="Disordered" evidence="3">
    <location>
        <begin position="519"/>
        <end position="558"/>
    </location>
</feature>